<reference evidence="1" key="1">
    <citation type="journal article" date="2020" name="Nature">
        <title>Giant virus diversity and host interactions through global metagenomics.</title>
        <authorList>
            <person name="Schulz F."/>
            <person name="Roux S."/>
            <person name="Paez-Espino D."/>
            <person name="Jungbluth S."/>
            <person name="Walsh D.A."/>
            <person name="Denef V.J."/>
            <person name="McMahon K.D."/>
            <person name="Konstantinidis K.T."/>
            <person name="Eloe-Fadrosh E.A."/>
            <person name="Kyrpides N.C."/>
            <person name="Woyke T."/>
        </authorList>
    </citation>
    <scope>NUCLEOTIDE SEQUENCE</scope>
    <source>
        <strain evidence="1">GVMAG-M-3300023174-176</strain>
    </source>
</reference>
<accession>A0A6C0DG77</accession>
<evidence type="ECO:0000313" key="1">
    <source>
        <dbReference type="EMBL" id="QHT15527.1"/>
    </source>
</evidence>
<dbReference type="AlphaFoldDB" id="A0A6C0DG77"/>
<dbReference type="EMBL" id="MN739613">
    <property type="protein sequence ID" value="QHT15527.1"/>
    <property type="molecule type" value="Genomic_DNA"/>
</dbReference>
<sequence>MSFPDMSDIEKLVGVFHSITKANTFAKEQDRSIHSYKIHHITVNGEGRVLTDRVVWSN</sequence>
<proteinExistence type="predicted"/>
<name>A0A6C0DG77_9ZZZZ</name>
<protein>
    <submittedName>
        <fullName evidence="1">Uncharacterized protein</fullName>
    </submittedName>
</protein>
<organism evidence="1">
    <name type="scientific">viral metagenome</name>
    <dbReference type="NCBI Taxonomy" id="1070528"/>
    <lineage>
        <taxon>unclassified sequences</taxon>
        <taxon>metagenomes</taxon>
        <taxon>organismal metagenomes</taxon>
    </lineage>
</organism>